<evidence type="ECO:0000256" key="2">
    <source>
        <dbReference type="SAM" id="SignalP"/>
    </source>
</evidence>
<gene>
    <name evidence="3" type="ORF">VTL71DRAFT_9997</name>
</gene>
<feature type="chain" id="PRO_5046106695" evidence="2">
    <location>
        <begin position="23"/>
        <end position="223"/>
    </location>
</feature>
<comment type="caution">
    <text evidence="3">The sequence shown here is derived from an EMBL/GenBank/DDBJ whole genome shotgun (WGS) entry which is preliminary data.</text>
</comment>
<evidence type="ECO:0000256" key="1">
    <source>
        <dbReference type="SAM" id="MobiDB-lite"/>
    </source>
</evidence>
<evidence type="ECO:0000313" key="4">
    <source>
        <dbReference type="Proteomes" id="UP001595075"/>
    </source>
</evidence>
<feature type="compositionally biased region" description="Low complexity" evidence="1">
    <location>
        <begin position="180"/>
        <end position="192"/>
    </location>
</feature>
<feature type="signal peptide" evidence="2">
    <location>
        <begin position="1"/>
        <end position="22"/>
    </location>
</feature>
<accession>A0ABR4BQ14</accession>
<dbReference type="EMBL" id="JAZHXI010000025">
    <property type="protein sequence ID" value="KAL2059842.1"/>
    <property type="molecule type" value="Genomic_DNA"/>
</dbReference>
<sequence>MHFLSSLLPVLAAYYLLALAKSSPLRISLEVKVESIDRDISAGAKSATHSVPTEAHISSEGFDAHMSSVPSSVTETPNTAKVLFWNGPDFKDTKKRYQVPEDKCFNLPQSHINNVLSAKLEPKIWYCTFYPERDCQAENGSNKVHQLSAGDYDWLFPDGTDFVSFKCKLYEKMPDPPPETLSSILTSSDPSSMPQIVMPPSANRAPSRNRTPLSPNEPRGRFI</sequence>
<protein>
    <submittedName>
        <fullName evidence="3">Uncharacterized protein</fullName>
    </submittedName>
</protein>
<organism evidence="3 4">
    <name type="scientific">Oculimacula yallundae</name>
    <dbReference type="NCBI Taxonomy" id="86028"/>
    <lineage>
        <taxon>Eukaryota</taxon>
        <taxon>Fungi</taxon>
        <taxon>Dikarya</taxon>
        <taxon>Ascomycota</taxon>
        <taxon>Pezizomycotina</taxon>
        <taxon>Leotiomycetes</taxon>
        <taxon>Helotiales</taxon>
        <taxon>Ploettnerulaceae</taxon>
        <taxon>Oculimacula</taxon>
    </lineage>
</organism>
<evidence type="ECO:0000313" key="3">
    <source>
        <dbReference type="EMBL" id="KAL2059842.1"/>
    </source>
</evidence>
<keyword evidence="2" id="KW-0732">Signal</keyword>
<feature type="region of interest" description="Disordered" evidence="1">
    <location>
        <begin position="176"/>
        <end position="223"/>
    </location>
</feature>
<name>A0ABR4BQ14_9HELO</name>
<keyword evidence="4" id="KW-1185">Reference proteome</keyword>
<feature type="compositionally biased region" description="Polar residues" evidence="1">
    <location>
        <begin position="204"/>
        <end position="214"/>
    </location>
</feature>
<proteinExistence type="predicted"/>
<reference evidence="3 4" key="1">
    <citation type="journal article" date="2024" name="Commun. Biol.">
        <title>Comparative genomic analysis of thermophilic fungi reveals convergent evolutionary adaptations and gene losses.</title>
        <authorList>
            <person name="Steindorff A.S."/>
            <person name="Aguilar-Pontes M.V."/>
            <person name="Robinson A.J."/>
            <person name="Andreopoulos B."/>
            <person name="LaButti K."/>
            <person name="Kuo A."/>
            <person name="Mondo S."/>
            <person name="Riley R."/>
            <person name="Otillar R."/>
            <person name="Haridas S."/>
            <person name="Lipzen A."/>
            <person name="Grimwood J."/>
            <person name="Schmutz J."/>
            <person name="Clum A."/>
            <person name="Reid I.D."/>
            <person name="Moisan M.C."/>
            <person name="Butler G."/>
            <person name="Nguyen T.T.M."/>
            <person name="Dewar K."/>
            <person name="Conant G."/>
            <person name="Drula E."/>
            <person name="Henrissat B."/>
            <person name="Hansel C."/>
            <person name="Singer S."/>
            <person name="Hutchinson M.I."/>
            <person name="de Vries R.P."/>
            <person name="Natvig D.O."/>
            <person name="Powell A.J."/>
            <person name="Tsang A."/>
            <person name="Grigoriev I.V."/>
        </authorList>
    </citation>
    <scope>NUCLEOTIDE SEQUENCE [LARGE SCALE GENOMIC DNA]</scope>
    <source>
        <strain evidence="3 4">CBS 494.80</strain>
    </source>
</reference>
<dbReference type="Proteomes" id="UP001595075">
    <property type="component" value="Unassembled WGS sequence"/>
</dbReference>